<evidence type="ECO:0000256" key="6">
    <source>
        <dbReference type="ARBA" id="ARBA00023316"/>
    </source>
</evidence>
<evidence type="ECO:0000256" key="4">
    <source>
        <dbReference type="ARBA" id="ARBA00022729"/>
    </source>
</evidence>
<evidence type="ECO:0000256" key="3">
    <source>
        <dbReference type="ARBA" id="ARBA00022525"/>
    </source>
</evidence>
<feature type="signal peptide" evidence="7">
    <location>
        <begin position="1"/>
        <end position="36"/>
    </location>
</feature>
<keyword evidence="11" id="KW-1185">Reference proteome</keyword>
<dbReference type="Pfam" id="PF01357">
    <property type="entry name" value="Expansin_C"/>
    <property type="match status" value="1"/>
</dbReference>
<evidence type="ECO:0000313" key="10">
    <source>
        <dbReference type="EMBL" id="RAL40411.1"/>
    </source>
</evidence>
<dbReference type="PRINTS" id="PR01225">
    <property type="entry name" value="EXPANSNFAMLY"/>
</dbReference>
<comment type="subcellular location">
    <subcellularLocation>
        <location evidence="7">Secreted</location>
        <location evidence="7">Cell wall</location>
    </subcellularLocation>
    <subcellularLocation>
        <location evidence="7">Membrane</location>
        <topology evidence="7">Peripheral membrane protein</topology>
    </subcellularLocation>
</comment>
<evidence type="ECO:0000256" key="2">
    <source>
        <dbReference type="ARBA" id="ARBA00022512"/>
    </source>
</evidence>
<dbReference type="InterPro" id="IPR036749">
    <property type="entry name" value="Expansin_CBD_sf"/>
</dbReference>
<organism evidence="10 11">
    <name type="scientific">Cuscuta australis</name>
    <dbReference type="NCBI Taxonomy" id="267555"/>
    <lineage>
        <taxon>Eukaryota</taxon>
        <taxon>Viridiplantae</taxon>
        <taxon>Streptophyta</taxon>
        <taxon>Embryophyta</taxon>
        <taxon>Tracheophyta</taxon>
        <taxon>Spermatophyta</taxon>
        <taxon>Magnoliopsida</taxon>
        <taxon>eudicotyledons</taxon>
        <taxon>Gunneridae</taxon>
        <taxon>Pentapetalae</taxon>
        <taxon>asterids</taxon>
        <taxon>lamiids</taxon>
        <taxon>Solanales</taxon>
        <taxon>Convolvulaceae</taxon>
        <taxon>Cuscuteae</taxon>
        <taxon>Cuscuta</taxon>
        <taxon>Cuscuta subgen. Grammica</taxon>
        <taxon>Cuscuta sect. Cleistogrammica</taxon>
    </lineage>
</organism>
<feature type="domain" description="Expansin-like EG45" evidence="8">
    <location>
        <begin position="60"/>
        <end position="145"/>
    </location>
</feature>
<dbReference type="Gene3D" id="2.60.40.760">
    <property type="entry name" value="Expansin, cellulose-binding-like domain"/>
    <property type="match status" value="1"/>
</dbReference>
<evidence type="ECO:0000256" key="7">
    <source>
        <dbReference type="RuleBase" id="RU365023"/>
    </source>
</evidence>
<evidence type="ECO:0000256" key="1">
    <source>
        <dbReference type="ARBA" id="ARBA00005392"/>
    </source>
</evidence>
<dbReference type="GO" id="GO:0005576">
    <property type="term" value="C:extracellular region"/>
    <property type="evidence" value="ECO:0007669"/>
    <property type="project" value="InterPro"/>
</dbReference>
<dbReference type="SMART" id="SM00837">
    <property type="entry name" value="DPBB_1"/>
    <property type="match status" value="1"/>
</dbReference>
<evidence type="ECO:0000313" key="11">
    <source>
        <dbReference type="Proteomes" id="UP000249390"/>
    </source>
</evidence>
<protein>
    <recommendedName>
        <fullName evidence="7">Expansin</fullName>
    </recommendedName>
</protein>
<dbReference type="GO" id="GO:0009653">
    <property type="term" value="P:anatomical structure morphogenesis"/>
    <property type="evidence" value="ECO:0007669"/>
    <property type="project" value="UniProtKB-ARBA"/>
</dbReference>
<keyword evidence="5" id="KW-0472">Membrane</keyword>
<dbReference type="PROSITE" id="PS50842">
    <property type="entry name" value="EXPANSIN_EG45"/>
    <property type="match status" value="1"/>
</dbReference>
<dbReference type="InterPro" id="IPR002963">
    <property type="entry name" value="Expansin"/>
</dbReference>
<keyword evidence="3 7" id="KW-0964">Secreted</keyword>
<dbReference type="PROSITE" id="PS50843">
    <property type="entry name" value="EXPANSIN_CBD"/>
    <property type="match status" value="1"/>
</dbReference>
<gene>
    <name evidence="10" type="ORF">DM860_006481</name>
</gene>
<dbReference type="InterPro" id="IPR036908">
    <property type="entry name" value="RlpA-like_sf"/>
</dbReference>
<proteinExistence type="inferred from homology"/>
<name>A0A328D7W1_9ASTE</name>
<dbReference type="InterPro" id="IPR007118">
    <property type="entry name" value="Expan_Lol_pI"/>
</dbReference>
<evidence type="ECO:0000256" key="5">
    <source>
        <dbReference type="ARBA" id="ARBA00023136"/>
    </source>
</evidence>
<accession>A0A328D7W1</accession>
<keyword evidence="4 7" id="KW-0732">Signal</keyword>
<dbReference type="InterPro" id="IPR009009">
    <property type="entry name" value="RlpA-like_DPBB"/>
</dbReference>
<evidence type="ECO:0000259" key="8">
    <source>
        <dbReference type="PROSITE" id="PS50842"/>
    </source>
</evidence>
<dbReference type="EMBL" id="NQVE01000194">
    <property type="protein sequence ID" value="RAL40411.1"/>
    <property type="molecule type" value="Genomic_DNA"/>
</dbReference>
<comment type="caution">
    <text evidence="10">The sequence shown here is derived from an EMBL/GenBank/DDBJ whole genome shotgun (WGS) entry which is preliminary data.</text>
</comment>
<dbReference type="Gene3D" id="2.40.40.10">
    <property type="entry name" value="RlpA-like domain"/>
    <property type="match status" value="1"/>
</dbReference>
<keyword evidence="6 7" id="KW-0961">Cell wall biogenesis/degradation</keyword>
<dbReference type="SUPFAM" id="SSF49590">
    <property type="entry name" value="PHL pollen allergen"/>
    <property type="match status" value="1"/>
</dbReference>
<dbReference type="PANTHER" id="PTHR31867">
    <property type="entry name" value="EXPANSIN-A15"/>
    <property type="match status" value="1"/>
</dbReference>
<comment type="function">
    <text evidence="7">Causes loosening and extension of plant cell walls by disrupting non-covalent bonding between cellulose microfibrils and matrix glucans. No enzymatic activity has been found.</text>
</comment>
<sequence>MASYSGGGNVCMRGVAGLVIVISLVLLINVATNANADDVWLSGAHATFYGSPPDTPDNMGGACGYDQKTREWYGDDGTTALSFAWFNEGLSCGQCFEIMCDSVADPQWCIPGKSVTVTATNSCPPGGLGWCNPPKKHFDMAVPAWVRCQRNNGVRFTITKSSQYFSSVLISNVGGAGAVTAVSIKGSNDNVWSPMKRNYGQIWQIGESITGQDRSFMVKTEDHLLTYSHPMPILGRISMPALMTNSSN</sequence>
<dbReference type="SUPFAM" id="SSF50685">
    <property type="entry name" value="Barwin-like endoglucanases"/>
    <property type="match status" value="1"/>
</dbReference>
<dbReference type="Pfam" id="PF03330">
    <property type="entry name" value="DPBB_1"/>
    <property type="match status" value="1"/>
</dbReference>
<feature type="domain" description="Expansin-like CBD" evidence="9">
    <location>
        <begin position="164"/>
        <end position="241"/>
    </location>
</feature>
<feature type="chain" id="PRO_5016195427" description="Expansin" evidence="7">
    <location>
        <begin position="37"/>
        <end position="248"/>
    </location>
</feature>
<dbReference type="Proteomes" id="UP000249390">
    <property type="component" value="Unassembled WGS sequence"/>
</dbReference>
<dbReference type="PRINTS" id="PR01226">
    <property type="entry name" value="EXPANSIN"/>
</dbReference>
<comment type="similarity">
    <text evidence="1 7">Belongs to the expansin family. Expansin A subfamily.</text>
</comment>
<evidence type="ECO:0000259" key="9">
    <source>
        <dbReference type="PROSITE" id="PS50843"/>
    </source>
</evidence>
<dbReference type="AlphaFoldDB" id="A0A328D7W1"/>
<dbReference type="GO" id="GO:0009664">
    <property type="term" value="P:plant-type cell wall organization"/>
    <property type="evidence" value="ECO:0007669"/>
    <property type="project" value="InterPro"/>
</dbReference>
<dbReference type="InterPro" id="IPR007117">
    <property type="entry name" value="Expansin_CBD"/>
</dbReference>
<dbReference type="GO" id="GO:0016020">
    <property type="term" value="C:membrane"/>
    <property type="evidence" value="ECO:0007669"/>
    <property type="project" value="UniProtKB-SubCell"/>
</dbReference>
<reference evidence="10 11" key="1">
    <citation type="submission" date="2018-06" db="EMBL/GenBank/DDBJ databases">
        <title>The Genome of Cuscuta australis (Dodder) Provides Insight into the Evolution of Plant Parasitism.</title>
        <authorList>
            <person name="Liu H."/>
        </authorList>
    </citation>
    <scope>NUCLEOTIDE SEQUENCE [LARGE SCALE GENOMIC DNA]</scope>
    <source>
        <strain evidence="11">cv. Yunnan</strain>
        <tissue evidence="10">Vines</tissue>
    </source>
</reference>
<keyword evidence="2 7" id="KW-0134">Cell wall</keyword>
<dbReference type="InterPro" id="IPR007112">
    <property type="entry name" value="Expansin/allergen_DPBB_dom"/>
</dbReference>